<reference evidence="9" key="2">
    <citation type="submission" date="2016-03" db="EMBL/GenBank/DDBJ databases">
        <title>Streptococcus antelopensis sp. nov., isolated from the feces of the Tibetan antelope (Pantholops hodgsonii) in Hoh Xil National Nature Reserve, Qinghai, China.</title>
        <authorList>
            <person name="Bai X."/>
        </authorList>
    </citation>
    <scope>NUCLEOTIDE SEQUENCE [LARGE SCALE GENOMIC DNA]</scope>
    <source>
        <strain evidence="9">TA 26</strain>
    </source>
</reference>
<dbReference type="SUPFAM" id="SSF51905">
    <property type="entry name" value="FAD/NAD(P)-binding domain"/>
    <property type="match status" value="1"/>
</dbReference>
<dbReference type="KEGG" id="spat:A0O21_07075"/>
<comment type="cofactor">
    <cofactor evidence="1">
        <name>FMN</name>
        <dbReference type="ChEBI" id="CHEBI:58210"/>
    </cofactor>
</comment>
<dbReference type="PRINTS" id="PR00368">
    <property type="entry name" value="FADPNR"/>
</dbReference>
<dbReference type="InterPro" id="IPR007329">
    <property type="entry name" value="FMN-bd"/>
</dbReference>
<dbReference type="PANTHER" id="PTHR43656:SF2">
    <property type="entry name" value="BINDING OXIDOREDUCTASE, PUTATIVE (AFU_ORTHOLOGUE AFUA_2G08260)-RELATED"/>
    <property type="match status" value="1"/>
</dbReference>
<dbReference type="InterPro" id="IPR001155">
    <property type="entry name" value="OxRdtase_FMN_N"/>
</dbReference>
<feature type="domain" description="FMN-binding" evidence="7">
    <location>
        <begin position="402"/>
        <end position="476"/>
    </location>
</feature>
<protein>
    <recommendedName>
        <fullName evidence="3">Urocanate reductase</fullName>
        <ecNumber evidence="2">1.3.99.33</ecNumber>
    </recommendedName>
</protein>
<name>A0A172Q8I7_9STRE</name>
<dbReference type="STRING" id="1811193.A0O21_07075"/>
<sequence>MSQLFKELTLPVSGVTLKNRIAMSPMTTESAYFDGSVPQELIDYYEHRSGDAAMIVVESCFIEDKGRGFSGALGIDTDDKIEGLSHLAKTIKAKGSLAVVQIYHAGRMAFPDMNGGANPIAPSPIAALRPNAPVPTEMTHQQVLDMIQLFANAARRAIKAGFDGIELHGANTYLLQQFFSPHSNRRTDAWGGSRSKRTHFAVEVIKAVKAVIKEEGASDFILGYRFSPEELEEPGIRFDDTMYFLNKIAAYGLDYVHFSMASYTRGSIVDTSDPSLLIEKYLEERSEALAAIPVMGVGSIVQPDDASQALELGYDLVAVGKAFLVEPNWVEKVARNEQVQDFADIHQRQELVIPIPLWQFMDKSFSLVKDAEEEKRKAARLQELLKKKLHFKAGDYEVIARGHNNDLPMVVTFSDERITAIAIDNSGESEGLSDTVIETLPEQIIAAQTLNVDAVSGASATSQGVIDGVAEAAELAGGQESVDVLKARPKPVRERSTEVVDETFDVIVVGGGAAGIAAALRAEQEGLSVVMLEKLSFIGGAISVSGGNQVVMGSKLQKQAGVDDDSALLMVADFLKNGNNKNVVELLALLADNVGQTTDWVHDYVGVRYDMAEGLHILAEYSRDRELAYEDGGHGFAAAVRQKIAESSVKLYLNTKATKLLSDGKGGVSGLTAIEENGKTHNITAKAVILTTGGYGHNKNLLSEDLQDVLFYGTNSSMGEGLLMAQAHGIEAATRMMEYGKIYPNGIEVSAGVAKSTIGGNIAVLRENALLVNTNGQRVVNERASNHDILDVLMEQDPKMLYILMDQEHFDVFKEEVAEGGISQIDIEQWLANNGSQTPYFFHADSLEELAKLAGMDKNSLVNTVNRYNQFVADGKDQDFDRQHQFLQKPVGQGPYYLVEQKPRFATTMGGLVVNTNLQVVNSKGSLIDGLYAAGEVVGGVMGTDSPSGANNAWALTSGKLAAESVYKITND</sequence>
<evidence type="ECO:0000256" key="5">
    <source>
        <dbReference type="ARBA" id="ARBA00023002"/>
    </source>
</evidence>
<dbReference type="InterPro" id="IPR051799">
    <property type="entry name" value="NADH_flavin_oxidoreductase"/>
</dbReference>
<reference evidence="8 9" key="1">
    <citation type="journal article" date="2016" name="Int. J. Syst. Evol. Microbiol.">
        <title>Streptococcuspantholopis sp. nov., isolated from faeces of the Tibetan antelope (Pantholops hodgsonii).</title>
        <authorList>
            <person name="Bai X."/>
            <person name="Xiong Y."/>
            <person name="Lu S."/>
            <person name="Jin D."/>
            <person name="Lai X."/>
            <person name="Yang J."/>
            <person name="Niu L."/>
            <person name="Hu S."/>
            <person name="Meng X."/>
            <person name="Pu J."/>
            <person name="Ye C."/>
            <person name="Xu J."/>
        </authorList>
    </citation>
    <scope>NUCLEOTIDE SEQUENCE [LARGE SCALE GENOMIC DNA]</scope>
    <source>
        <strain evidence="8 9">TA 26</strain>
    </source>
</reference>
<gene>
    <name evidence="8" type="ORF">A0O21_07075</name>
</gene>
<dbReference type="EMBL" id="CP014699">
    <property type="protein sequence ID" value="AND79799.1"/>
    <property type="molecule type" value="Genomic_DNA"/>
</dbReference>
<comment type="catalytic activity">
    <reaction evidence="6">
        <text>dihydrourocanate + A = urocanate + AH2</text>
        <dbReference type="Rhea" id="RHEA:36059"/>
        <dbReference type="ChEBI" id="CHEBI:13193"/>
        <dbReference type="ChEBI" id="CHEBI:17499"/>
        <dbReference type="ChEBI" id="CHEBI:27247"/>
        <dbReference type="ChEBI" id="CHEBI:72991"/>
        <dbReference type="EC" id="1.3.99.33"/>
    </reaction>
</comment>
<dbReference type="InterPro" id="IPR027477">
    <property type="entry name" value="Succ_DH/fumarate_Rdtase_cat_sf"/>
</dbReference>
<dbReference type="Gene3D" id="3.50.50.60">
    <property type="entry name" value="FAD/NAD(P)-binding domain"/>
    <property type="match status" value="1"/>
</dbReference>
<dbReference type="OrthoDB" id="9806724at2"/>
<dbReference type="Gene3D" id="3.20.20.70">
    <property type="entry name" value="Aldolase class I"/>
    <property type="match status" value="1"/>
</dbReference>
<evidence type="ECO:0000256" key="2">
    <source>
        <dbReference type="ARBA" id="ARBA00013137"/>
    </source>
</evidence>
<dbReference type="RefSeq" id="WP_067063517.1">
    <property type="nucleotide sequence ID" value="NZ_CP014699.1"/>
</dbReference>
<dbReference type="Pfam" id="PF00890">
    <property type="entry name" value="FAD_binding_2"/>
    <property type="match status" value="1"/>
</dbReference>
<dbReference type="SUPFAM" id="SSF51395">
    <property type="entry name" value="FMN-linked oxidoreductases"/>
    <property type="match status" value="1"/>
</dbReference>
<proteinExistence type="predicted"/>
<dbReference type="SMART" id="SM00900">
    <property type="entry name" value="FMN_bind"/>
    <property type="match status" value="1"/>
</dbReference>
<dbReference type="InterPro" id="IPR013785">
    <property type="entry name" value="Aldolase_TIM"/>
</dbReference>
<dbReference type="CDD" id="cd04735">
    <property type="entry name" value="OYE_like_4_FMN"/>
    <property type="match status" value="1"/>
</dbReference>
<dbReference type="Pfam" id="PF04205">
    <property type="entry name" value="FMN_bind"/>
    <property type="match status" value="1"/>
</dbReference>
<keyword evidence="5" id="KW-0560">Oxidoreductase</keyword>
<dbReference type="AlphaFoldDB" id="A0A172Q8I7"/>
<dbReference type="PANTHER" id="PTHR43656">
    <property type="entry name" value="BINDING OXIDOREDUCTASE, PUTATIVE (AFU_ORTHOLOGUE AFUA_2G08260)-RELATED"/>
    <property type="match status" value="1"/>
</dbReference>
<dbReference type="EC" id="1.3.99.33" evidence="2"/>
<evidence type="ECO:0000256" key="1">
    <source>
        <dbReference type="ARBA" id="ARBA00001917"/>
    </source>
</evidence>
<evidence type="ECO:0000313" key="8">
    <source>
        <dbReference type="EMBL" id="AND79799.1"/>
    </source>
</evidence>
<dbReference type="GO" id="GO:0016020">
    <property type="term" value="C:membrane"/>
    <property type="evidence" value="ECO:0007669"/>
    <property type="project" value="InterPro"/>
</dbReference>
<accession>A0A172Q8I7</accession>
<dbReference type="Gene3D" id="3.90.1010.20">
    <property type="match status" value="1"/>
</dbReference>
<dbReference type="Proteomes" id="UP000077317">
    <property type="component" value="Chromosome"/>
</dbReference>
<dbReference type="Pfam" id="PF00724">
    <property type="entry name" value="Oxidored_FMN"/>
    <property type="match status" value="1"/>
</dbReference>
<organism evidence="8 9">
    <name type="scientific">Streptococcus pantholopis</name>
    <dbReference type="NCBI Taxonomy" id="1811193"/>
    <lineage>
        <taxon>Bacteria</taxon>
        <taxon>Bacillati</taxon>
        <taxon>Bacillota</taxon>
        <taxon>Bacilli</taxon>
        <taxon>Lactobacillales</taxon>
        <taxon>Streptococcaceae</taxon>
        <taxon>Streptococcus</taxon>
    </lineage>
</organism>
<dbReference type="InterPro" id="IPR003953">
    <property type="entry name" value="FAD-dep_OxRdtase_2_FAD-bd"/>
</dbReference>
<evidence type="ECO:0000256" key="6">
    <source>
        <dbReference type="ARBA" id="ARBA00049922"/>
    </source>
</evidence>
<dbReference type="GO" id="GO:0010181">
    <property type="term" value="F:FMN binding"/>
    <property type="evidence" value="ECO:0007669"/>
    <property type="project" value="InterPro"/>
</dbReference>
<dbReference type="InterPro" id="IPR036188">
    <property type="entry name" value="FAD/NAD-bd_sf"/>
</dbReference>
<evidence type="ECO:0000313" key="9">
    <source>
        <dbReference type="Proteomes" id="UP000077317"/>
    </source>
</evidence>
<dbReference type="Gene3D" id="3.90.700.10">
    <property type="entry name" value="Succinate dehydrogenase/fumarate reductase flavoprotein, catalytic domain"/>
    <property type="match status" value="1"/>
</dbReference>
<dbReference type="SUPFAM" id="SSF56425">
    <property type="entry name" value="Succinate dehydrogenase/fumarate reductase flavoprotein, catalytic domain"/>
    <property type="match status" value="1"/>
</dbReference>
<keyword evidence="9" id="KW-1185">Reference proteome</keyword>
<evidence type="ECO:0000256" key="3">
    <source>
        <dbReference type="ARBA" id="ARBA00015872"/>
    </source>
</evidence>
<evidence type="ECO:0000259" key="7">
    <source>
        <dbReference type="SMART" id="SM00900"/>
    </source>
</evidence>
<evidence type="ECO:0000256" key="4">
    <source>
        <dbReference type="ARBA" id="ARBA00022630"/>
    </source>
</evidence>
<dbReference type="GO" id="GO:0033765">
    <property type="term" value="F:steroid dehydrogenase activity, acting on the CH-CH group of donors"/>
    <property type="evidence" value="ECO:0007669"/>
    <property type="project" value="UniProtKB-ARBA"/>
</dbReference>
<keyword evidence="4" id="KW-0285">Flavoprotein</keyword>